<comment type="caution">
    <text evidence="11">The sequence shown here is derived from an EMBL/GenBank/DDBJ whole genome shotgun (WGS) entry which is preliminary data.</text>
</comment>
<dbReference type="InterPro" id="IPR051395">
    <property type="entry name" value="Cytochrome_c_Peroxidase/MauG"/>
</dbReference>
<dbReference type="SUPFAM" id="SSF46626">
    <property type="entry name" value="Cytochrome c"/>
    <property type="match status" value="2"/>
</dbReference>
<evidence type="ECO:0000256" key="1">
    <source>
        <dbReference type="ARBA" id="ARBA00004418"/>
    </source>
</evidence>
<evidence type="ECO:0000256" key="5">
    <source>
        <dbReference type="ARBA" id="ARBA00022764"/>
    </source>
</evidence>
<name>A0AAE3R953_9BACT</name>
<evidence type="ECO:0000313" key="11">
    <source>
        <dbReference type="EMBL" id="MDJ1505941.1"/>
    </source>
</evidence>
<dbReference type="Pfam" id="PF03150">
    <property type="entry name" value="CCP_MauG"/>
    <property type="match status" value="1"/>
</dbReference>
<evidence type="ECO:0000256" key="8">
    <source>
        <dbReference type="PIRSR" id="PIRSR000294-1"/>
    </source>
</evidence>
<evidence type="ECO:0000313" key="12">
    <source>
        <dbReference type="Proteomes" id="UP001232063"/>
    </source>
</evidence>
<feature type="binding site" description="axial binding residue" evidence="9">
    <location>
        <position position="87"/>
    </location>
    <ligand>
        <name>heme c</name>
        <dbReference type="ChEBI" id="CHEBI:61717"/>
        <label>1</label>
    </ligand>
    <ligandPart>
        <name>Fe</name>
        <dbReference type="ChEBI" id="CHEBI:18248"/>
    </ligandPart>
</feature>
<evidence type="ECO:0000256" key="9">
    <source>
        <dbReference type="PIRSR" id="PIRSR000294-2"/>
    </source>
</evidence>
<feature type="binding site" description="axial binding residue" evidence="9">
    <location>
        <position position="232"/>
    </location>
    <ligand>
        <name>heme c</name>
        <dbReference type="ChEBI" id="CHEBI:61717"/>
        <label>2</label>
    </ligand>
    <ligandPart>
        <name>Fe</name>
        <dbReference type="ChEBI" id="CHEBI:18248"/>
    </ligandPart>
</feature>
<comment type="subcellular location">
    <subcellularLocation>
        <location evidence="1">Periplasm</location>
    </subcellularLocation>
</comment>
<evidence type="ECO:0000256" key="6">
    <source>
        <dbReference type="ARBA" id="ARBA00023002"/>
    </source>
</evidence>
<evidence type="ECO:0000256" key="7">
    <source>
        <dbReference type="ARBA" id="ARBA00023004"/>
    </source>
</evidence>
<dbReference type="AlphaFoldDB" id="A0AAE3R953"/>
<accession>A0AAE3R953</accession>
<keyword evidence="4" id="KW-0732">Signal</keyword>
<dbReference type="Proteomes" id="UP001232063">
    <property type="component" value="Unassembled WGS sequence"/>
</dbReference>
<proteinExistence type="predicted"/>
<keyword evidence="2 8" id="KW-0349">Heme</keyword>
<keyword evidence="7 9" id="KW-0408">Iron</keyword>
<dbReference type="PROSITE" id="PS51257">
    <property type="entry name" value="PROKAR_LIPOPROTEIN"/>
    <property type="match status" value="1"/>
</dbReference>
<dbReference type="PIRSF" id="PIRSF000294">
    <property type="entry name" value="Cytochrome-c_peroxidase"/>
    <property type="match status" value="1"/>
</dbReference>
<dbReference type="PROSITE" id="PS51007">
    <property type="entry name" value="CYTC"/>
    <property type="match status" value="1"/>
</dbReference>
<evidence type="ECO:0000259" key="10">
    <source>
        <dbReference type="PROSITE" id="PS51007"/>
    </source>
</evidence>
<keyword evidence="11" id="KW-0575">Peroxidase</keyword>
<feature type="domain" description="Cytochrome c" evidence="10">
    <location>
        <begin position="215"/>
        <end position="339"/>
    </location>
</feature>
<keyword evidence="5" id="KW-0574">Periplasm</keyword>
<keyword evidence="12" id="KW-1185">Reference proteome</keyword>
<dbReference type="GO" id="GO:0009055">
    <property type="term" value="F:electron transfer activity"/>
    <property type="evidence" value="ECO:0007669"/>
    <property type="project" value="InterPro"/>
</dbReference>
<evidence type="ECO:0000256" key="2">
    <source>
        <dbReference type="ARBA" id="ARBA00022617"/>
    </source>
</evidence>
<protein>
    <submittedName>
        <fullName evidence="11">Cytochrome c peroxidase</fullName>
    </submittedName>
</protein>
<dbReference type="Gene3D" id="1.10.760.10">
    <property type="entry name" value="Cytochrome c-like domain"/>
    <property type="match status" value="2"/>
</dbReference>
<evidence type="ECO:0000256" key="3">
    <source>
        <dbReference type="ARBA" id="ARBA00022723"/>
    </source>
</evidence>
<gene>
    <name evidence="11" type="ORF">QNI22_35110</name>
</gene>
<dbReference type="InterPro" id="IPR004852">
    <property type="entry name" value="Di-haem_cyt_c_peroxidsae"/>
</dbReference>
<dbReference type="InterPro" id="IPR026259">
    <property type="entry name" value="MauG/Cytc_peroxidase"/>
</dbReference>
<feature type="binding site" description="covalent" evidence="8">
    <location>
        <position position="231"/>
    </location>
    <ligand>
        <name>heme c</name>
        <dbReference type="ChEBI" id="CHEBI:61717"/>
        <label>2</label>
    </ligand>
</feature>
<comment type="PTM">
    <text evidence="8">Binds 2 heme groups per subunit.</text>
</comment>
<dbReference type="GO" id="GO:0004130">
    <property type="term" value="F:cytochrome-c peroxidase activity"/>
    <property type="evidence" value="ECO:0007669"/>
    <property type="project" value="TreeGrafter"/>
</dbReference>
<keyword evidence="6" id="KW-0560">Oxidoreductase</keyword>
<keyword evidence="3 9" id="KW-0479">Metal-binding</keyword>
<dbReference type="InterPro" id="IPR009056">
    <property type="entry name" value="Cyt_c-like_dom"/>
</dbReference>
<feature type="binding site" description="covalent" evidence="8">
    <location>
        <position position="83"/>
    </location>
    <ligand>
        <name>heme c</name>
        <dbReference type="ChEBI" id="CHEBI:61717"/>
        <label>1</label>
    </ligand>
</feature>
<feature type="binding site" description="covalent" evidence="8">
    <location>
        <position position="86"/>
    </location>
    <ligand>
        <name>heme c</name>
        <dbReference type="ChEBI" id="CHEBI:61717"/>
        <label>1</label>
    </ligand>
</feature>
<dbReference type="RefSeq" id="WP_314518538.1">
    <property type="nucleotide sequence ID" value="NZ_JASJOU010000019.1"/>
</dbReference>
<organism evidence="11 12">
    <name type="scientific">Xanthocytophaga agilis</name>
    <dbReference type="NCBI Taxonomy" id="3048010"/>
    <lineage>
        <taxon>Bacteria</taxon>
        <taxon>Pseudomonadati</taxon>
        <taxon>Bacteroidota</taxon>
        <taxon>Cytophagia</taxon>
        <taxon>Cytophagales</taxon>
        <taxon>Rhodocytophagaceae</taxon>
        <taxon>Xanthocytophaga</taxon>
    </lineage>
</organism>
<dbReference type="EMBL" id="JASJOU010000019">
    <property type="protein sequence ID" value="MDJ1505941.1"/>
    <property type="molecule type" value="Genomic_DNA"/>
</dbReference>
<evidence type="ECO:0000256" key="4">
    <source>
        <dbReference type="ARBA" id="ARBA00022729"/>
    </source>
</evidence>
<dbReference type="InterPro" id="IPR036909">
    <property type="entry name" value="Cyt_c-like_dom_sf"/>
</dbReference>
<sequence length="359" mass="39852">MKVTIHTLLRLTIFVVSVSILSFSGCNGKSSVDPSTEFSLEVPSNFPAPVFTFADNPITEEGFELGRLLFYEPRLSSTGAIACGTCHRQTFAFADHGHDVSHGVHDRLGSRNAPAIQNLAFQPEFFWDGGVNHIELIPLNAIQNTQEMDESLANILTKLNNNPTYKQKFKEVFNTDSITSQLVLRAIAQFTGMLISSNSRYDQYVRGENNVQLTNTEKAGLQLFQQKCATCHATDLFTDHSYRNNGLDETPADYGRELITNNVSDRGKFKVPSLRNVERTSPYMHDGRFTTLEEVLIHYTSGVKRSATLDAALISGDAVGIPLTATEQSNLIAFLRTLTDNTFVTDKRFIDPLGTSNQN</sequence>
<dbReference type="GO" id="GO:0046872">
    <property type="term" value="F:metal ion binding"/>
    <property type="evidence" value="ECO:0007669"/>
    <property type="project" value="UniProtKB-KW"/>
</dbReference>
<comment type="cofactor">
    <cofactor evidence="8">
        <name>heme</name>
        <dbReference type="ChEBI" id="CHEBI:30413"/>
    </cofactor>
    <text evidence="8">Binds 2 heme groups.</text>
</comment>
<reference evidence="11" key="1">
    <citation type="submission" date="2023-05" db="EMBL/GenBank/DDBJ databases">
        <authorList>
            <person name="Zhang X."/>
        </authorList>
    </citation>
    <scope>NUCLEOTIDE SEQUENCE</scope>
    <source>
        <strain evidence="11">BD1B2-1</strain>
    </source>
</reference>
<dbReference type="GO" id="GO:0042597">
    <property type="term" value="C:periplasmic space"/>
    <property type="evidence" value="ECO:0007669"/>
    <property type="project" value="UniProtKB-SubCell"/>
</dbReference>
<dbReference type="PANTHER" id="PTHR30600">
    <property type="entry name" value="CYTOCHROME C PEROXIDASE-RELATED"/>
    <property type="match status" value="1"/>
</dbReference>
<dbReference type="GO" id="GO:0020037">
    <property type="term" value="F:heme binding"/>
    <property type="evidence" value="ECO:0007669"/>
    <property type="project" value="InterPro"/>
</dbReference>
<feature type="binding site" description="covalent" evidence="8">
    <location>
        <position position="228"/>
    </location>
    <ligand>
        <name>heme c</name>
        <dbReference type="ChEBI" id="CHEBI:61717"/>
        <label>2</label>
    </ligand>
</feature>